<reference evidence="1" key="1">
    <citation type="submission" date="2021-06" db="EMBL/GenBank/DDBJ databases">
        <authorList>
            <person name="Hodson N. C."/>
            <person name="Mongue J. A."/>
            <person name="Jaron S. K."/>
        </authorList>
    </citation>
    <scope>NUCLEOTIDE SEQUENCE</scope>
</reference>
<proteinExistence type="predicted"/>
<name>A0A8J2LFJ0_9HEXA</name>
<gene>
    <name evidence="1" type="ORF">AFUS01_LOCUS41168</name>
</gene>
<sequence>VRVEVNGKELLGKYECFFLSENIWHVIFHGCDSRNLIMTPKPSKQATRMTPKALDN</sequence>
<dbReference type="Proteomes" id="UP000708208">
    <property type="component" value="Unassembled WGS sequence"/>
</dbReference>
<keyword evidence="2" id="KW-1185">Reference proteome</keyword>
<evidence type="ECO:0000313" key="1">
    <source>
        <dbReference type="EMBL" id="CAG7831424.1"/>
    </source>
</evidence>
<protein>
    <submittedName>
        <fullName evidence="1">Uncharacterized protein</fullName>
    </submittedName>
</protein>
<feature type="non-terminal residue" evidence="1">
    <location>
        <position position="56"/>
    </location>
</feature>
<accession>A0A8J2LFJ0</accession>
<organism evidence="1 2">
    <name type="scientific">Allacma fusca</name>
    <dbReference type="NCBI Taxonomy" id="39272"/>
    <lineage>
        <taxon>Eukaryota</taxon>
        <taxon>Metazoa</taxon>
        <taxon>Ecdysozoa</taxon>
        <taxon>Arthropoda</taxon>
        <taxon>Hexapoda</taxon>
        <taxon>Collembola</taxon>
        <taxon>Symphypleona</taxon>
        <taxon>Sminthuridae</taxon>
        <taxon>Allacma</taxon>
    </lineage>
</organism>
<comment type="caution">
    <text evidence="1">The sequence shown here is derived from an EMBL/GenBank/DDBJ whole genome shotgun (WGS) entry which is preliminary data.</text>
</comment>
<dbReference type="EMBL" id="CAJVCH010560415">
    <property type="protein sequence ID" value="CAG7831424.1"/>
    <property type="molecule type" value="Genomic_DNA"/>
</dbReference>
<dbReference type="AlphaFoldDB" id="A0A8J2LFJ0"/>
<evidence type="ECO:0000313" key="2">
    <source>
        <dbReference type="Proteomes" id="UP000708208"/>
    </source>
</evidence>